<comment type="caution">
    <text evidence="1">The sequence shown here is derived from an EMBL/GenBank/DDBJ whole genome shotgun (WGS) entry which is preliminary data.</text>
</comment>
<gene>
    <name evidence="1" type="ORF">SDC9_06806</name>
</gene>
<dbReference type="EMBL" id="VSSQ01000014">
    <property type="protein sequence ID" value="MPL61236.1"/>
    <property type="molecule type" value="Genomic_DNA"/>
</dbReference>
<protein>
    <submittedName>
        <fullName evidence="1">Uncharacterized protein</fullName>
    </submittedName>
</protein>
<accession>A0A644T2W7</accession>
<organism evidence="1">
    <name type="scientific">bioreactor metagenome</name>
    <dbReference type="NCBI Taxonomy" id="1076179"/>
    <lineage>
        <taxon>unclassified sequences</taxon>
        <taxon>metagenomes</taxon>
        <taxon>ecological metagenomes</taxon>
    </lineage>
</organism>
<evidence type="ECO:0000313" key="1">
    <source>
        <dbReference type="EMBL" id="MPL61236.1"/>
    </source>
</evidence>
<proteinExistence type="predicted"/>
<name>A0A644T2W7_9ZZZZ</name>
<reference evidence="1" key="1">
    <citation type="submission" date="2019-08" db="EMBL/GenBank/DDBJ databases">
        <authorList>
            <person name="Kucharzyk K."/>
            <person name="Murdoch R.W."/>
            <person name="Higgins S."/>
            <person name="Loffler F."/>
        </authorList>
    </citation>
    <scope>NUCLEOTIDE SEQUENCE</scope>
</reference>
<dbReference type="AlphaFoldDB" id="A0A644T2W7"/>
<sequence length="58" mass="6200">MTFVFRTATFAAALVLGLALTFGFASTSQAQSLPQEIATNSYYSCCGGYGPYHGAPRW</sequence>